<feature type="domain" description="POTRA" evidence="10">
    <location>
        <begin position="25"/>
        <end position="92"/>
    </location>
</feature>
<dbReference type="InterPro" id="IPR034746">
    <property type="entry name" value="POTRA"/>
</dbReference>
<keyword evidence="5 8" id="KW-0677">Repeat</keyword>
<evidence type="ECO:0000256" key="2">
    <source>
        <dbReference type="ARBA" id="ARBA00022452"/>
    </source>
</evidence>
<evidence type="ECO:0000313" key="12">
    <source>
        <dbReference type="Proteomes" id="UP000247555"/>
    </source>
</evidence>
<feature type="chain" id="PRO_5016471422" description="Outer membrane protein assembly factor BamA" evidence="8">
    <location>
        <begin position="22"/>
        <end position="762"/>
    </location>
</feature>
<evidence type="ECO:0000256" key="8">
    <source>
        <dbReference type="HAMAP-Rule" id="MF_01430"/>
    </source>
</evidence>
<dbReference type="InterPro" id="IPR010827">
    <property type="entry name" value="BamA/TamA_POTRA"/>
</dbReference>
<dbReference type="OrthoDB" id="9803054at2"/>
<keyword evidence="12" id="KW-1185">Reference proteome</keyword>
<accession>A0A318KWL8</accession>
<comment type="function">
    <text evidence="8">Part of the outer membrane protein assembly complex, which is involved in assembly and insertion of beta-barrel proteins into the outer membrane.</text>
</comment>
<feature type="domain" description="POTRA" evidence="10">
    <location>
        <begin position="348"/>
        <end position="422"/>
    </location>
</feature>
<evidence type="ECO:0000256" key="1">
    <source>
        <dbReference type="ARBA" id="ARBA00004370"/>
    </source>
</evidence>
<keyword evidence="2 8" id="KW-1134">Transmembrane beta strand</keyword>
<evidence type="ECO:0000256" key="5">
    <source>
        <dbReference type="ARBA" id="ARBA00022737"/>
    </source>
</evidence>
<feature type="signal peptide" evidence="8">
    <location>
        <begin position="1"/>
        <end position="21"/>
    </location>
</feature>
<keyword evidence="7 8" id="KW-0998">Cell outer membrane</keyword>
<feature type="domain" description="POTRA" evidence="10">
    <location>
        <begin position="93"/>
        <end position="173"/>
    </location>
</feature>
<evidence type="ECO:0000256" key="9">
    <source>
        <dbReference type="NCBIfam" id="TIGR03303"/>
    </source>
</evidence>
<comment type="similarity">
    <text evidence="8">Belongs to the BamA family.</text>
</comment>
<evidence type="ECO:0000259" key="10">
    <source>
        <dbReference type="PROSITE" id="PS51779"/>
    </source>
</evidence>
<evidence type="ECO:0000256" key="7">
    <source>
        <dbReference type="ARBA" id="ARBA00023237"/>
    </source>
</evidence>
<dbReference type="Gene3D" id="2.40.160.50">
    <property type="entry name" value="membrane protein fhac: a member of the omp85/tpsb transporter family"/>
    <property type="match status" value="1"/>
</dbReference>
<dbReference type="PIRSF" id="PIRSF006076">
    <property type="entry name" value="OM_assembly_OMP85"/>
    <property type="match status" value="1"/>
</dbReference>
<dbReference type="FunFam" id="3.10.20.310:FF:000002">
    <property type="entry name" value="Outer membrane protein assembly factor BamA"/>
    <property type="match status" value="1"/>
</dbReference>
<dbReference type="EMBL" id="QJKI01000001">
    <property type="protein sequence ID" value="PXX81969.1"/>
    <property type="molecule type" value="Genomic_DNA"/>
</dbReference>
<sequence length="762" mass="85274" precursor="true">MKIKTLVLSIMGLSLAPLAWAAEPFVIKDIRVEGLQRTEPGTVFNYLPVKVGDTFSDDKAESAIKALFATGFFADVRIETENNVVIVAIAERPVIAELNINGSKEFDSKQLKKALKDNGLAESRVFDKSVLEQAEQELKRQYYSKGKYSVQINTKVTKLERNRVAVTMDIDEGVAARIKQIKIVGTKAFKEGDLLDEFALTDSGWLTWLTRDDQYSKQKLQGDLERLRSYYLNRGYFEFNIDSTQVSISPDKRDVYITVNVSEGEKYAVSDVRFAGDLTVPEATLKPLVQIKPGETFTRDKVNDTVSAITDLLGNSGYAFANVNAVPEVDKDKHQVAFTFFVDPGRRVYVRRINVAGNTRTRDEVIRREMRQMESGWYDNQKIKRSKERLDLLGYFTDVNVETPAVTDTPDQVDVNVSVTEKPTGSVQLGAGFSQDNGFALSASISQTNFFGSGKAVSAGFNTDKVNEFYNLSFTDPYFTVDGTSLGYDVYRKTYDPSQKDRGQYKTKTDGIMVRAGVPITEFDRINFSAGVERTKIGLFSDSPKRYVDFVNEYSSSNFSLLASASWARDTRDSALWPTKGSVSKAAAEFALPGGDVQYYRFSVGNQWYYPLSKNLTLMLNGELGMVNSWSSKKLPFYENFYLGGISSVRGFESGTIGAQDENNNAYGGTRRAVFNAEVLFPFPGLRDDKTLRLSTFFDVGTVFGGQFNSGLTWRDNLRYSAGLGLSWVSPLGPMRFSFSQPLHKKSNDHLERFQFTLGTSF</sequence>
<gene>
    <name evidence="8" type="primary">bamA</name>
    <name evidence="11" type="ORF">DFR34_101201</name>
</gene>
<feature type="domain" description="POTRA" evidence="10">
    <location>
        <begin position="267"/>
        <end position="345"/>
    </location>
</feature>
<comment type="subunit">
    <text evidence="8">Part of the Bam complex.</text>
</comment>
<dbReference type="InterPro" id="IPR023707">
    <property type="entry name" value="OM_assembly_BamA"/>
</dbReference>
<dbReference type="NCBIfam" id="TIGR03303">
    <property type="entry name" value="OM_YaeT"/>
    <property type="match status" value="1"/>
</dbReference>
<dbReference type="Proteomes" id="UP000247555">
    <property type="component" value="Unassembled WGS sequence"/>
</dbReference>
<comment type="caution">
    <text evidence="11">The sequence shown here is derived from an EMBL/GenBank/DDBJ whole genome shotgun (WGS) entry which is preliminary data.</text>
</comment>
<name>A0A318KWL8_9NEIS</name>
<dbReference type="GO" id="GO:0051205">
    <property type="term" value="P:protein insertion into membrane"/>
    <property type="evidence" value="ECO:0007669"/>
    <property type="project" value="UniProtKB-UniRule"/>
</dbReference>
<dbReference type="PANTHER" id="PTHR12815">
    <property type="entry name" value="SORTING AND ASSEMBLY MACHINERY SAMM50 PROTEIN FAMILY MEMBER"/>
    <property type="match status" value="1"/>
</dbReference>
<dbReference type="Gene3D" id="3.10.20.310">
    <property type="entry name" value="membrane protein fhac"/>
    <property type="match status" value="5"/>
</dbReference>
<evidence type="ECO:0000256" key="3">
    <source>
        <dbReference type="ARBA" id="ARBA00022692"/>
    </source>
</evidence>
<evidence type="ECO:0000256" key="6">
    <source>
        <dbReference type="ARBA" id="ARBA00023136"/>
    </source>
</evidence>
<dbReference type="GO" id="GO:0009279">
    <property type="term" value="C:cell outer membrane"/>
    <property type="evidence" value="ECO:0007669"/>
    <property type="project" value="UniProtKB-SubCell"/>
</dbReference>
<dbReference type="HAMAP" id="MF_01430">
    <property type="entry name" value="OM_assembly_BamA"/>
    <property type="match status" value="1"/>
</dbReference>
<dbReference type="PANTHER" id="PTHR12815:SF23">
    <property type="entry name" value="OUTER MEMBRANE PROTEIN ASSEMBLY FACTOR BAMA"/>
    <property type="match status" value="1"/>
</dbReference>
<evidence type="ECO:0000256" key="4">
    <source>
        <dbReference type="ARBA" id="ARBA00022729"/>
    </source>
</evidence>
<feature type="domain" description="POTRA" evidence="10">
    <location>
        <begin position="176"/>
        <end position="264"/>
    </location>
</feature>
<organism evidence="11 12">
    <name type="scientific">Rivihabitans pingtungensis</name>
    <dbReference type="NCBI Taxonomy" id="1054498"/>
    <lineage>
        <taxon>Bacteria</taxon>
        <taxon>Pseudomonadati</taxon>
        <taxon>Pseudomonadota</taxon>
        <taxon>Betaproteobacteria</taxon>
        <taxon>Neisseriales</taxon>
        <taxon>Aquaspirillaceae</taxon>
        <taxon>Rivihabitans</taxon>
    </lineage>
</organism>
<keyword evidence="3 8" id="KW-0812">Transmembrane</keyword>
<keyword evidence="4 8" id="KW-0732">Signal</keyword>
<protein>
    <recommendedName>
        <fullName evidence="8 9">Outer membrane protein assembly factor BamA</fullName>
    </recommendedName>
</protein>
<comment type="subcellular location">
    <subcellularLocation>
        <location evidence="8">Cell outer membrane</location>
    </subcellularLocation>
    <subcellularLocation>
        <location evidence="1">Membrane</location>
    </subcellularLocation>
</comment>
<dbReference type="Pfam" id="PF01103">
    <property type="entry name" value="Omp85"/>
    <property type="match status" value="1"/>
</dbReference>
<dbReference type="Pfam" id="PF07244">
    <property type="entry name" value="POTRA"/>
    <property type="match status" value="5"/>
</dbReference>
<dbReference type="GO" id="GO:0043165">
    <property type="term" value="P:Gram-negative-bacterium-type cell outer membrane assembly"/>
    <property type="evidence" value="ECO:0007669"/>
    <property type="project" value="UniProtKB-UniRule"/>
</dbReference>
<dbReference type="PROSITE" id="PS51779">
    <property type="entry name" value="POTRA"/>
    <property type="match status" value="5"/>
</dbReference>
<dbReference type="InterPro" id="IPR000184">
    <property type="entry name" value="Bac_surfAg_D15"/>
</dbReference>
<proteinExistence type="inferred from homology"/>
<dbReference type="InterPro" id="IPR039910">
    <property type="entry name" value="D15-like"/>
</dbReference>
<keyword evidence="6 8" id="KW-0472">Membrane</keyword>
<dbReference type="AlphaFoldDB" id="A0A318KWL8"/>
<evidence type="ECO:0000313" key="11">
    <source>
        <dbReference type="EMBL" id="PXX81969.1"/>
    </source>
</evidence>
<reference evidence="11 12" key="1">
    <citation type="submission" date="2018-05" db="EMBL/GenBank/DDBJ databases">
        <title>Genomic Encyclopedia of Type Strains, Phase IV (KMG-IV): sequencing the most valuable type-strain genomes for metagenomic binning, comparative biology and taxonomic classification.</title>
        <authorList>
            <person name="Goeker M."/>
        </authorList>
    </citation>
    <scope>NUCLEOTIDE SEQUENCE [LARGE SCALE GENOMIC DNA]</scope>
    <source>
        <strain evidence="11 12">DSM 29661</strain>
    </source>
</reference>